<gene>
    <name evidence="1" type="ORF">HPB50_017234</name>
</gene>
<sequence length="269" mass="29249">MNLPRDMKDVEVVPGADESEEEGEEDTFQCGKCKRKFTMLAAYFAHKKEPCTGKPPTSLWHRPTHCTSATMGAVDRMAAASQTLTALRQSLPRNARVILSEADLLTLSSSLEGASQIALEEQTGNSGEDPMGQDVLLSSDLSEDATCSAVVTVSQRLLVAMERCKEEISVLDAMYIIASSWSTVSESTMTNSFEHCGFMRETAFTAGNFTPSMQEDASSIDDDEFESLNPASTFAEFVEANDDVATCDTVAGQRNRGSIARCRRHCNIG</sequence>
<protein>
    <submittedName>
        <fullName evidence="1">Uncharacterized protein</fullName>
    </submittedName>
</protein>
<evidence type="ECO:0000313" key="1">
    <source>
        <dbReference type="EMBL" id="KAH6947161.1"/>
    </source>
</evidence>
<name>A0ACB7TJ01_HYAAI</name>
<dbReference type="Proteomes" id="UP000821845">
    <property type="component" value="Chromosome 1"/>
</dbReference>
<reference evidence="1" key="1">
    <citation type="submission" date="2020-05" db="EMBL/GenBank/DDBJ databases">
        <title>Large-scale comparative analyses of tick genomes elucidate their genetic diversity and vector capacities.</title>
        <authorList>
            <person name="Jia N."/>
            <person name="Wang J."/>
            <person name="Shi W."/>
            <person name="Du L."/>
            <person name="Sun Y."/>
            <person name="Zhan W."/>
            <person name="Jiang J."/>
            <person name="Wang Q."/>
            <person name="Zhang B."/>
            <person name="Ji P."/>
            <person name="Sakyi L.B."/>
            <person name="Cui X."/>
            <person name="Yuan T."/>
            <person name="Jiang B."/>
            <person name="Yang W."/>
            <person name="Lam T.T.-Y."/>
            <person name="Chang Q."/>
            <person name="Ding S."/>
            <person name="Wang X."/>
            <person name="Zhu J."/>
            <person name="Ruan X."/>
            <person name="Zhao L."/>
            <person name="Wei J."/>
            <person name="Que T."/>
            <person name="Du C."/>
            <person name="Cheng J."/>
            <person name="Dai P."/>
            <person name="Han X."/>
            <person name="Huang E."/>
            <person name="Gao Y."/>
            <person name="Liu J."/>
            <person name="Shao H."/>
            <person name="Ye R."/>
            <person name="Li L."/>
            <person name="Wei W."/>
            <person name="Wang X."/>
            <person name="Wang C."/>
            <person name="Yang T."/>
            <person name="Huo Q."/>
            <person name="Li W."/>
            <person name="Guo W."/>
            <person name="Chen H."/>
            <person name="Zhou L."/>
            <person name="Ni X."/>
            <person name="Tian J."/>
            <person name="Zhou Y."/>
            <person name="Sheng Y."/>
            <person name="Liu T."/>
            <person name="Pan Y."/>
            <person name="Xia L."/>
            <person name="Li J."/>
            <person name="Zhao F."/>
            <person name="Cao W."/>
        </authorList>
    </citation>
    <scope>NUCLEOTIDE SEQUENCE</scope>
    <source>
        <strain evidence="1">Hyas-2018</strain>
    </source>
</reference>
<keyword evidence="2" id="KW-1185">Reference proteome</keyword>
<proteinExistence type="predicted"/>
<evidence type="ECO:0000313" key="2">
    <source>
        <dbReference type="Proteomes" id="UP000821845"/>
    </source>
</evidence>
<dbReference type="EMBL" id="CM023481">
    <property type="protein sequence ID" value="KAH6947161.1"/>
    <property type="molecule type" value="Genomic_DNA"/>
</dbReference>
<accession>A0ACB7TJ01</accession>
<comment type="caution">
    <text evidence="1">The sequence shown here is derived from an EMBL/GenBank/DDBJ whole genome shotgun (WGS) entry which is preliminary data.</text>
</comment>
<organism evidence="1 2">
    <name type="scientific">Hyalomma asiaticum</name>
    <name type="common">Tick</name>
    <dbReference type="NCBI Taxonomy" id="266040"/>
    <lineage>
        <taxon>Eukaryota</taxon>
        <taxon>Metazoa</taxon>
        <taxon>Ecdysozoa</taxon>
        <taxon>Arthropoda</taxon>
        <taxon>Chelicerata</taxon>
        <taxon>Arachnida</taxon>
        <taxon>Acari</taxon>
        <taxon>Parasitiformes</taxon>
        <taxon>Ixodida</taxon>
        <taxon>Ixodoidea</taxon>
        <taxon>Ixodidae</taxon>
        <taxon>Hyalomminae</taxon>
        <taxon>Hyalomma</taxon>
    </lineage>
</organism>